<dbReference type="STRING" id="28092.WM40_10800"/>
<dbReference type="SUPFAM" id="SSF54292">
    <property type="entry name" value="2Fe-2S ferredoxin-like"/>
    <property type="match status" value="1"/>
</dbReference>
<dbReference type="SUPFAM" id="SSF52343">
    <property type="entry name" value="Ferredoxin reductase-like, C-terminal NADP-linked domain"/>
    <property type="match status" value="1"/>
</dbReference>
<dbReference type="GO" id="GO:0046872">
    <property type="term" value="F:metal ion binding"/>
    <property type="evidence" value="ECO:0007669"/>
    <property type="project" value="UniProtKB-KW"/>
</dbReference>
<dbReference type="PROSITE" id="PS51384">
    <property type="entry name" value="FAD_FR"/>
    <property type="match status" value="1"/>
</dbReference>
<dbReference type="PATRIC" id="fig|28092.6.peg.2546"/>
<gene>
    <name evidence="10" type="ORF">WM40_10800</name>
</gene>
<dbReference type="PANTHER" id="PTHR47354">
    <property type="entry name" value="NADH OXIDOREDUCTASE HCR"/>
    <property type="match status" value="1"/>
</dbReference>
<evidence type="ECO:0000256" key="1">
    <source>
        <dbReference type="ARBA" id="ARBA00022630"/>
    </source>
</evidence>
<dbReference type="InterPro" id="IPR006058">
    <property type="entry name" value="2Fe2S_fd_BS"/>
</dbReference>
<protein>
    <submittedName>
        <fullName evidence="10">Ferredoxin</fullName>
    </submittedName>
</protein>
<keyword evidence="11" id="KW-1185">Reference proteome</keyword>
<evidence type="ECO:0000313" key="10">
    <source>
        <dbReference type="EMBL" id="KKB63601.1"/>
    </source>
</evidence>
<dbReference type="InterPro" id="IPR001041">
    <property type="entry name" value="2Fe-2S_ferredoxin-type"/>
</dbReference>
<feature type="domain" description="FAD-binding FR-type" evidence="9">
    <location>
        <begin position="2"/>
        <end position="104"/>
    </location>
</feature>
<evidence type="ECO:0000256" key="5">
    <source>
        <dbReference type="ARBA" id="ARBA00023004"/>
    </source>
</evidence>
<evidence type="ECO:0000256" key="7">
    <source>
        <dbReference type="SAM" id="Phobius"/>
    </source>
</evidence>
<dbReference type="Gene3D" id="3.10.20.30">
    <property type="match status" value="1"/>
</dbReference>
<dbReference type="PRINTS" id="PR00409">
    <property type="entry name" value="PHDIOXRDTASE"/>
</dbReference>
<keyword evidence="7" id="KW-0812">Transmembrane</keyword>
<dbReference type="Proteomes" id="UP000033618">
    <property type="component" value="Unassembled WGS sequence"/>
</dbReference>
<evidence type="ECO:0000259" key="9">
    <source>
        <dbReference type="PROSITE" id="PS51384"/>
    </source>
</evidence>
<evidence type="ECO:0000256" key="2">
    <source>
        <dbReference type="ARBA" id="ARBA00022714"/>
    </source>
</evidence>
<dbReference type="InterPro" id="IPR017938">
    <property type="entry name" value="Riboflavin_synthase-like_b-brl"/>
</dbReference>
<keyword evidence="2" id="KW-0001">2Fe-2S</keyword>
<keyword evidence="7" id="KW-1133">Transmembrane helix</keyword>
<dbReference type="CDD" id="cd00207">
    <property type="entry name" value="fer2"/>
    <property type="match status" value="1"/>
</dbReference>
<evidence type="ECO:0000256" key="6">
    <source>
        <dbReference type="ARBA" id="ARBA00023014"/>
    </source>
</evidence>
<dbReference type="InterPro" id="IPR012675">
    <property type="entry name" value="Beta-grasp_dom_sf"/>
</dbReference>
<feature type="transmembrane region" description="Helical" evidence="7">
    <location>
        <begin position="111"/>
        <end position="130"/>
    </location>
</feature>
<keyword evidence="6" id="KW-0411">Iron-sulfur</keyword>
<dbReference type="GO" id="GO:0051537">
    <property type="term" value="F:2 iron, 2 sulfur cluster binding"/>
    <property type="evidence" value="ECO:0007669"/>
    <property type="project" value="UniProtKB-KW"/>
</dbReference>
<sequence>MPARIAVRVDQVIDETDDIRVFHISRVDGTPFDAYEAGAHVDVILPDAPVRQYSLCGQPANRQTLCFAVKREAHSRGGSRAIHERLTVGSKIDVSVPRNLFRLSDGAREHVLIAAGIGITPLLSMAYHLLALPDSTFTLHYFVRSTAQAAFVPLLTSEPFARHVVMHAGVAPEALDDELAKIFQRCGSDAHAYTCGPGAFMDHVMVVGERTHPADNLHLERFSAEPAPMVADTPAPGAFDVVLANSGQRVTVSAGTTIVDALAGIGIEIDTSCGEGICGTCIVDVVDGEPDHRDHCLSKAERAANKTICCCVSRAKSAVITLDI</sequence>
<feature type="domain" description="2Fe-2S ferredoxin-type" evidence="8">
    <location>
        <begin position="239"/>
        <end position="324"/>
    </location>
</feature>
<comment type="caution">
    <text evidence="10">The sequence shown here is derived from an EMBL/GenBank/DDBJ whole genome shotgun (WGS) entry which is preliminary data.</text>
</comment>
<dbReference type="PANTHER" id="PTHR47354:SF1">
    <property type="entry name" value="CARNITINE MONOOXYGENASE REDUCTASE SUBUNIT"/>
    <property type="match status" value="1"/>
</dbReference>
<dbReference type="GO" id="GO:0016491">
    <property type="term" value="F:oxidoreductase activity"/>
    <property type="evidence" value="ECO:0007669"/>
    <property type="project" value="UniProtKB-KW"/>
</dbReference>
<organism evidence="10 11">
    <name type="scientific">Robbsia andropogonis</name>
    <dbReference type="NCBI Taxonomy" id="28092"/>
    <lineage>
        <taxon>Bacteria</taxon>
        <taxon>Pseudomonadati</taxon>
        <taxon>Pseudomonadota</taxon>
        <taxon>Betaproteobacteria</taxon>
        <taxon>Burkholderiales</taxon>
        <taxon>Burkholderiaceae</taxon>
        <taxon>Robbsia</taxon>
    </lineage>
</organism>
<keyword evidence="7" id="KW-0472">Membrane</keyword>
<evidence type="ECO:0000259" key="8">
    <source>
        <dbReference type="PROSITE" id="PS51085"/>
    </source>
</evidence>
<reference evidence="10 11" key="1">
    <citation type="submission" date="2015-03" db="EMBL/GenBank/DDBJ databases">
        <title>Draft Genome Sequence of Burkholderia andropogonis type strain ICMP2807, isolated from Sorghum bicolor.</title>
        <authorList>
            <person name="Lopes-Santos L."/>
            <person name="Castro D.B."/>
            <person name="Ottoboni L.M."/>
            <person name="Park D."/>
            <person name="Weirc B.S."/>
            <person name="Destefano S.A."/>
        </authorList>
    </citation>
    <scope>NUCLEOTIDE SEQUENCE [LARGE SCALE GENOMIC DNA]</scope>
    <source>
        <strain evidence="10 11">ICMP2807</strain>
    </source>
</reference>
<dbReference type="Gene3D" id="2.40.30.10">
    <property type="entry name" value="Translation factors"/>
    <property type="match status" value="1"/>
</dbReference>
<keyword evidence="5" id="KW-0408">Iron</keyword>
<dbReference type="Gene3D" id="3.40.50.80">
    <property type="entry name" value="Nucleotide-binding domain of ferredoxin-NADP reductase (FNR) module"/>
    <property type="match status" value="1"/>
</dbReference>
<dbReference type="InterPro" id="IPR050415">
    <property type="entry name" value="MRET"/>
</dbReference>
<keyword evidence="4" id="KW-0560">Oxidoreductase</keyword>
<name>A0A0F5K0G4_9BURK</name>
<evidence type="ECO:0000256" key="4">
    <source>
        <dbReference type="ARBA" id="ARBA00023002"/>
    </source>
</evidence>
<dbReference type="Pfam" id="PF00111">
    <property type="entry name" value="Fer2"/>
    <property type="match status" value="1"/>
</dbReference>
<dbReference type="InterPro" id="IPR036010">
    <property type="entry name" value="2Fe-2S_ferredoxin-like_sf"/>
</dbReference>
<dbReference type="EMBL" id="LAQU01000009">
    <property type="protein sequence ID" value="KKB63601.1"/>
    <property type="molecule type" value="Genomic_DNA"/>
</dbReference>
<dbReference type="CDD" id="cd06185">
    <property type="entry name" value="PDR_like"/>
    <property type="match status" value="1"/>
</dbReference>
<dbReference type="PROSITE" id="PS00197">
    <property type="entry name" value="2FE2S_FER_1"/>
    <property type="match status" value="1"/>
</dbReference>
<accession>A0A0F5K0G4</accession>
<dbReference type="SUPFAM" id="SSF63380">
    <property type="entry name" value="Riboflavin synthase domain-like"/>
    <property type="match status" value="1"/>
</dbReference>
<dbReference type="InterPro" id="IPR039261">
    <property type="entry name" value="FNR_nucleotide-bd"/>
</dbReference>
<keyword evidence="1" id="KW-0285">Flavoprotein</keyword>
<keyword evidence="3" id="KW-0479">Metal-binding</keyword>
<dbReference type="PROSITE" id="PS51085">
    <property type="entry name" value="2FE2S_FER_2"/>
    <property type="match status" value="1"/>
</dbReference>
<evidence type="ECO:0000313" key="11">
    <source>
        <dbReference type="Proteomes" id="UP000033618"/>
    </source>
</evidence>
<dbReference type="InterPro" id="IPR017927">
    <property type="entry name" value="FAD-bd_FR_type"/>
</dbReference>
<evidence type="ECO:0000256" key="3">
    <source>
        <dbReference type="ARBA" id="ARBA00022723"/>
    </source>
</evidence>
<proteinExistence type="predicted"/>
<dbReference type="AlphaFoldDB" id="A0A0F5K0G4"/>